<dbReference type="PANTHER" id="PTHR31302:SF20">
    <property type="entry name" value="CONSERVED PROTEIN"/>
    <property type="match status" value="1"/>
</dbReference>
<dbReference type="GO" id="GO:0008758">
    <property type="term" value="F:UDP-2,3-diacylglucosamine hydrolase activity"/>
    <property type="evidence" value="ECO:0007669"/>
    <property type="project" value="TreeGrafter"/>
</dbReference>
<dbReference type="GO" id="GO:0009245">
    <property type="term" value="P:lipid A biosynthetic process"/>
    <property type="evidence" value="ECO:0007669"/>
    <property type="project" value="TreeGrafter"/>
</dbReference>
<keyword evidence="3" id="KW-1185">Reference proteome</keyword>
<reference evidence="2 3" key="1">
    <citation type="submission" date="2020-04" db="EMBL/GenBank/DDBJ databases">
        <title>MicrobeNet Type strains.</title>
        <authorList>
            <person name="Nicholson A.C."/>
        </authorList>
    </citation>
    <scope>NUCLEOTIDE SEQUENCE [LARGE SCALE GENOMIC DNA]</scope>
    <source>
        <strain evidence="2 3">ATCC BAA-789</strain>
    </source>
</reference>
<evidence type="ECO:0000313" key="3">
    <source>
        <dbReference type="Proteomes" id="UP000774283"/>
    </source>
</evidence>
<dbReference type="Proteomes" id="UP000774283">
    <property type="component" value="Unassembled WGS sequence"/>
</dbReference>
<evidence type="ECO:0000313" key="2">
    <source>
        <dbReference type="EMBL" id="NKX92473.1"/>
    </source>
</evidence>
<evidence type="ECO:0000259" key="1">
    <source>
        <dbReference type="Pfam" id="PF00149"/>
    </source>
</evidence>
<gene>
    <name evidence="2" type="ORF">HF995_04145</name>
</gene>
<sequence length="278" mass="29842">MFTLRRVTVPVLPSGAADLTVLHLSDLHLTPSQTRKIAWVRELADLEPDFVVDTGDNMAHVDVLPHLLHALEPLLAFPGAFVMGSNDYFSPHAKNPARYLLPDARTPRVPRKPDLPVHELAIALSAAGWVDLDNSRARTTIAGLDVALAGLDDPHIDRDKMPAPDQTTAGADLRLGVVHAPYVRALDALQRDGAELIIAGHTHGGQLCLPGLGALVTNCDLDRGRAQGLHGWPGARPDEFSGHDSTWLHVSGGLGTSPYTPVRFACRPSATLLTLTAR</sequence>
<dbReference type="EMBL" id="JAAXOW010000001">
    <property type="protein sequence ID" value="NKX92473.1"/>
    <property type="molecule type" value="Genomic_DNA"/>
</dbReference>
<organism evidence="2 3">
    <name type="scientific">Sanguibacter hominis ATCC BAA-789</name>
    <dbReference type="NCBI Taxonomy" id="1312740"/>
    <lineage>
        <taxon>Bacteria</taxon>
        <taxon>Bacillati</taxon>
        <taxon>Actinomycetota</taxon>
        <taxon>Actinomycetes</taxon>
        <taxon>Micrococcales</taxon>
        <taxon>Sanguibacteraceae</taxon>
        <taxon>Sanguibacter</taxon>
    </lineage>
</organism>
<dbReference type="InterPro" id="IPR051158">
    <property type="entry name" value="Metallophosphoesterase_sf"/>
</dbReference>
<accession>A0A9X5FAJ0</accession>
<dbReference type="Gene3D" id="3.60.21.10">
    <property type="match status" value="1"/>
</dbReference>
<proteinExistence type="predicted"/>
<feature type="domain" description="Calcineurin-like phosphoesterase" evidence="1">
    <location>
        <begin position="20"/>
        <end position="204"/>
    </location>
</feature>
<comment type="caution">
    <text evidence="2">The sequence shown here is derived from an EMBL/GenBank/DDBJ whole genome shotgun (WGS) entry which is preliminary data.</text>
</comment>
<dbReference type="AlphaFoldDB" id="A0A9X5FAJ0"/>
<dbReference type="Pfam" id="PF00149">
    <property type="entry name" value="Metallophos"/>
    <property type="match status" value="1"/>
</dbReference>
<dbReference type="SUPFAM" id="SSF56300">
    <property type="entry name" value="Metallo-dependent phosphatases"/>
    <property type="match status" value="1"/>
</dbReference>
<name>A0A9X5FAJ0_9MICO</name>
<dbReference type="InterPro" id="IPR029052">
    <property type="entry name" value="Metallo-depent_PP-like"/>
</dbReference>
<protein>
    <submittedName>
        <fullName evidence="2">Metallophosphoesterase</fullName>
    </submittedName>
</protein>
<dbReference type="InterPro" id="IPR004843">
    <property type="entry name" value="Calcineurin-like_PHP"/>
</dbReference>
<dbReference type="PANTHER" id="PTHR31302">
    <property type="entry name" value="TRANSMEMBRANE PROTEIN WITH METALLOPHOSPHOESTERASE DOMAIN-RELATED"/>
    <property type="match status" value="1"/>
</dbReference>
<dbReference type="GO" id="GO:0016020">
    <property type="term" value="C:membrane"/>
    <property type="evidence" value="ECO:0007669"/>
    <property type="project" value="GOC"/>
</dbReference>